<dbReference type="Gene3D" id="1.10.8.430">
    <property type="entry name" value="Helical domain of apoptotic protease-activating factors"/>
    <property type="match status" value="1"/>
</dbReference>
<dbReference type="GO" id="GO:0002758">
    <property type="term" value="P:innate immune response-activating signaling pathway"/>
    <property type="evidence" value="ECO:0007669"/>
    <property type="project" value="UniProtKB-ARBA"/>
</dbReference>
<dbReference type="Proteomes" id="UP001210211">
    <property type="component" value="Unassembled WGS sequence"/>
</dbReference>
<dbReference type="InterPro" id="IPR055414">
    <property type="entry name" value="LRR_R13L4/SHOC2-like"/>
</dbReference>
<evidence type="ECO:0000256" key="4">
    <source>
        <dbReference type="ARBA" id="ARBA00022741"/>
    </source>
</evidence>
<dbReference type="FunFam" id="1.10.10.10:FF:000322">
    <property type="entry name" value="Probable disease resistance protein At1g63360"/>
    <property type="match status" value="1"/>
</dbReference>
<dbReference type="InterPro" id="IPR032675">
    <property type="entry name" value="LRR_dom_sf"/>
</dbReference>
<dbReference type="AlphaFoldDB" id="A0AAD6ETM8"/>
<dbReference type="GO" id="GO:0009626">
    <property type="term" value="P:plant-type hypersensitive response"/>
    <property type="evidence" value="ECO:0007669"/>
    <property type="project" value="UniProtKB-ARBA"/>
</dbReference>
<name>A0AAD6ETM8_9POAL</name>
<dbReference type="InterPro" id="IPR002182">
    <property type="entry name" value="NB-ARC"/>
</dbReference>
<reference evidence="10 11" key="1">
    <citation type="journal article" date="2022" name="Cell">
        <title>Repeat-based holocentromeres influence genome architecture and karyotype evolution.</title>
        <authorList>
            <person name="Hofstatter P.G."/>
            <person name="Thangavel G."/>
            <person name="Lux T."/>
            <person name="Neumann P."/>
            <person name="Vondrak T."/>
            <person name="Novak P."/>
            <person name="Zhang M."/>
            <person name="Costa L."/>
            <person name="Castellani M."/>
            <person name="Scott A."/>
            <person name="Toegelov H."/>
            <person name="Fuchs J."/>
            <person name="Mata-Sucre Y."/>
            <person name="Dias Y."/>
            <person name="Vanzela A.L.L."/>
            <person name="Huettel B."/>
            <person name="Almeida C.C.S."/>
            <person name="Simkova H."/>
            <person name="Souza G."/>
            <person name="Pedrosa-Harand A."/>
            <person name="Macas J."/>
            <person name="Mayer K.F.X."/>
            <person name="Houben A."/>
            <person name="Marques A."/>
        </authorList>
    </citation>
    <scope>NUCLEOTIDE SEQUENCE [LARGE SCALE GENOMIC DNA]</scope>
    <source>
        <strain evidence="10">RhyTen1mFocal</strain>
    </source>
</reference>
<dbReference type="Gene3D" id="3.80.10.10">
    <property type="entry name" value="Ribonuclease Inhibitor"/>
    <property type="match status" value="1"/>
</dbReference>
<dbReference type="Gene3D" id="3.40.50.300">
    <property type="entry name" value="P-loop containing nucleotide triphosphate hydrolases"/>
    <property type="match status" value="1"/>
</dbReference>
<evidence type="ECO:0000259" key="7">
    <source>
        <dbReference type="Pfam" id="PF18052"/>
    </source>
</evidence>
<dbReference type="FunFam" id="3.40.50.300:FF:001091">
    <property type="entry name" value="Probable disease resistance protein At1g61300"/>
    <property type="match status" value="1"/>
</dbReference>
<evidence type="ECO:0000313" key="11">
    <source>
        <dbReference type="Proteomes" id="UP001210211"/>
    </source>
</evidence>
<dbReference type="PANTHER" id="PTHR23155:SF1185">
    <property type="entry name" value="DISEASE RESISTANCE RPP8-LIKE PROTEIN 3-RELATED"/>
    <property type="match status" value="1"/>
</dbReference>
<keyword evidence="11" id="KW-1185">Reference proteome</keyword>
<sequence length="895" mass="102839">MAESVVSFVVGKLGDAVIKEVLHLYGVSEQVEKVRRELSWIQSFLKDADRKRIADERQKQWVKEVRDLAYWIEDVIDTFLDAVPEHKPGKREAVKRWFTKTKKLPAVHRLGDEIKQIEARIREINERRVAYGITNLGEGVEGEIIGQPVRPIVLPDVDDAGIVGFDKDIDEVVGLLLDQNTMRRSVISIVGTGGLGKTTLSRKVYNSEAVQEQFKIRVWVVISQKFELIDIVRKIAEQLHIEPPKDLSGHQLTGLNQFLTDKKYLIVLDDVWTSDLWTQIGAIFPDKNNGSRILVTTRNLNVAKEADPSSVPYKLPFLTPEQSIELFMKKALPNRNADEQYPDDLYNIGKQFVKKCGGLPLALLVLGGLLSKKSATYVAWSGVMKTMHWGIDGEKCIDIIGSSYEDLSFALKSCFMYFAAFHEDYEIEAESLHRMWISEGFIPHEENRTLDDTAENFLEELVQRNMVQVSRRNWDGSILHCRIHDVLHSLAIKKAKEDNFFMACSKIDDMQNCNQQTRRLAINHCIATTEVAELYGKLMSSTTPNLRSLLCPPSFLLGYKVLMPKVSQLVYLKVLHHDWKFDFYEPEKFGRLNQLRYFRARLKVKREDVCSFQKFIGGMRFLQTLDISYSRIPCDLPDCVWHVKTLKHVMLPRYLAGPPPSIDLTNIQLLLGVRSIESWETIGAPKLTNLKCFRIQLCKIQRDTITTMLGTLEHLISLDIYEEDVPFTIFDMREFTFYHQLQTLVLWFNDQKKIALDVGMLPIHLTKLSLDNIFSQGDPMPVLEKLENLKYLQLLGSGFERMCCSAGGFVQLEELRLELKQVEEWKIEEGALPMLKFLEVNNCHLLHIPGGLQHLTLLQKLNWILYGGRTISKTKENEIRSVCKHVSSFYIHPVE</sequence>
<dbReference type="Gene3D" id="1.20.5.4130">
    <property type="match status" value="1"/>
</dbReference>
<accession>A0AAD6ETM8</accession>
<keyword evidence="3" id="KW-0677">Repeat</keyword>
<dbReference type="Pfam" id="PF18052">
    <property type="entry name" value="Rx_N"/>
    <property type="match status" value="1"/>
</dbReference>
<feature type="domain" description="NB-ARC" evidence="6">
    <location>
        <begin position="166"/>
        <end position="335"/>
    </location>
</feature>
<gene>
    <name evidence="10" type="ORF">LUZ61_004532</name>
</gene>
<dbReference type="Gene3D" id="1.10.10.10">
    <property type="entry name" value="Winged helix-like DNA-binding domain superfamily/Winged helix DNA-binding domain"/>
    <property type="match status" value="1"/>
</dbReference>
<evidence type="ECO:0000259" key="9">
    <source>
        <dbReference type="Pfam" id="PF23598"/>
    </source>
</evidence>
<comment type="caution">
    <text evidence="10">The sequence shown here is derived from an EMBL/GenBank/DDBJ whole genome shotgun (WGS) entry which is preliminary data.</text>
</comment>
<evidence type="ECO:0000256" key="1">
    <source>
        <dbReference type="ARBA" id="ARBA00008894"/>
    </source>
</evidence>
<evidence type="ECO:0000256" key="3">
    <source>
        <dbReference type="ARBA" id="ARBA00022737"/>
    </source>
</evidence>
<dbReference type="InterPro" id="IPR058922">
    <property type="entry name" value="WHD_DRP"/>
</dbReference>
<dbReference type="InterPro" id="IPR042197">
    <property type="entry name" value="Apaf_helical"/>
</dbReference>
<dbReference type="PRINTS" id="PR00364">
    <property type="entry name" value="DISEASERSIST"/>
</dbReference>
<dbReference type="SUPFAM" id="SSF52058">
    <property type="entry name" value="L domain-like"/>
    <property type="match status" value="1"/>
</dbReference>
<evidence type="ECO:0000256" key="5">
    <source>
        <dbReference type="ARBA" id="ARBA00022821"/>
    </source>
</evidence>
<dbReference type="CDD" id="cd14798">
    <property type="entry name" value="RX-CC_like"/>
    <property type="match status" value="1"/>
</dbReference>
<keyword evidence="5" id="KW-0611">Plant defense</keyword>
<protein>
    <submittedName>
        <fullName evidence="10">Uncharacterized protein</fullName>
    </submittedName>
</protein>
<dbReference type="EMBL" id="JAMRDG010000001">
    <property type="protein sequence ID" value="KAJ3700827.1"/>
    <property type="molecule type" value="Genomic_DNA"/>
</dbReference>
<dbReference type="InterPro" id="IPR044974">
    <property type="entry name" value="Disease_R_plants"/>
</dbReference>
<keyword evidence="4" id="KW-0547">Nucleotide-binding</keyword>
<evidence type="ECO:0000259" key="6">
    <source>
        <dbReference type="Pfam" id="PF00931"/>
    </source>
</evidence>
<dbReference type="InterPro" id="IPR041118">
    <property type="entry name" value="Rx_N"/>
</dbReference>
<feature type="domain" description="Disease resistance R13L4/SHOC-2-like LRR" evidence="9">
    <location>
        <begin position="561"/>
        <end position="875"/>
    </location>
</feature>
<evidence type="ECO:0000313" key="10">
    <source>
        <dbReference type="EMBL" id="KAJ3700827.1"/>
    </source>
</evidence>
<dbReference type="GO" id="GO:0043531">
    <property type="term" value="F:ADP binding"/>
    <property type="evidence" value="ECO:0007669"/>
    <property type="project" value="InterPro"/>
</dbReference>
<comment type="similarity">
    <text evidence="1">Belongs to the disease resistance NB-LRR family.</text>
</comment>
<evidence type="ECO:0000259" key="8">
    <source>
        <dbReference type="Pfam" id="PF23559"/>
    </source>
</evidence>
<organism evidence="10 11">
    <name type="scientific">Rhynchospora tenuis</name>
    <dbReference type="NCBI Taxonomy" id="198213"/>
    <lineage>
        <taxon>Eukaryota</taxon>
        <taxon>Viridiplantae</taxon>
        <taxon>Streptophyta</taxon>
        <taxon>Embryophyta</taxon>
        <taxon>Tracheophyta</taxon>
        <taxon>Spermatophyta</taxon>
        <taxon>Magnoliopsida</taxon>
        <taxon>Liliopsida</taxon>
        <taxon>Poales</taxon>
        <taxon>Cyperaceae</taxon>
        <taxon>Cyperoideae</taxon>
        <taxon>Rhynchosporeae</taxon>
        <taxon>Rhynchospora</taxon>
    </lineage>
</organism>
<dbReference type="SUPFAM" id="SSF52540">
    <property type="entry name" value="P-loop containing nucleoside triphosphate hydrolases"/>
    <property type="match status" value="1"/>
</dbReference>
<dbReference type="InterPro" id="IPR036388">
    <property type="entry name" value="WH-like_DNA-bd_sf"/>
</dbReference>
<keyword evidence="2" id="KW-0433">Leucine-rich repeat</keyword>
<dbReference type="InterPro" id="IPR038005">
    <property type="entry name" value="RX-like_CC"/>
</dbReference>
<dbReference type="Pfam" id="PF00931">
    <property type="entry name" value="NB-ARC"/>
    <property type="match status" value="1"/>
</dbReference>
<evidence type="ECO:0000256" key="2">
    <source>
        <dbReference type="ARBA" id="ARBA00022614"/>
    </source>
</evidence>
<dbReference type="PANTHER" id="PTHR23155">
    <property type="entry name" value="DISEASE RESISTANCE PROTEIN RP"/>
    <property type="match status" value="1"/>
</dbReference>
<proteinExistence type="inferred from homology"/>
<feature type="domain" description="Disease resistance N-terminal" evidence="7">
    <location>
        <begin position="5"/>
        <end position="91"/>
    </location>
</feature>
<dbReference type="Pfam" id="PF23598">
    <property type="entry name" value="LRR_14"/>
    <property type="match status" value="1"/>
</dbReference>
<dbReference type="InterPro" id="IPR027417">
    <property type="entry name" value="P-loop_NTPase"/>
</dbReference>
<dbReference type="GO" id="GO:0042742">
    <property type="term" value="P:defense response to bacterium"/>
    <property type="evidence" value="ECO:0007669"/>
    <property type="project" value="UniProtKB-ARBA"/>
</dbReference>
<dbReference type="Pfam" id="PF23559">
    <property type="entry name" value="WHD_DRP"/>
    <property type="match status" value="1"/>
</dbReference>
<feature type="domain" description="Disease resistance protein winged helix" evidence="8">
    <location>
        <begin position="421"/>
        <end position="491"/>
    </location>
</feature>